<keyword evidence="3" id="KW-1185">Reference proteome</keyword>
<evidence type="ECO:0008006" key="4">
    <source>
        <dbReference type="Google" id="ProtNLM"/>
    </source>
</evidence>
<evidence type="ECO:0000256" key="1">
    <source>
        <dbReference type="SAM" id="MobiDB-lite"/>
    </source>
</evidence>
<dbReference type="Gene3D" id="3.10.129.10">
    <property type="entry name" value="Hotdog Thioesterase"/>
    <property type="match status" value="1"/>
</dbReference>
<protein>
    <recommendedName>
        <fullName evidence="4">Thioesterase/thiol ester dehydrase-isomerase</fullName>
    </recommendedName>
</protein>
<dbReference type="GO" id="GO:0019171">
    <property type="term" value="F:(3R)-hydroxyacyl-[acyl-carrier-protein] dehydratase activity"/>
    <property type="evidence" value="ECO:0007669"/>
    <property type="project" value="TreeGrafter"/>
</dbReference>
<dbReference type="EMBL" id="MU006293">
    <property type="protein sequence ID" value="KAF2854281.1"/>
    <property type="molecule type" value="Genomic_DNA"/>
</dbReference>
<gene>
    <name evidence="2" type="ORF">T440DRAFT_486884</name>
</gene>
<dbReference type="PANTHER" id="PTHR28152:SF1">
    <property type="entry name" value="HYDROXYACYL-THIOESTER DEHYDRATASE TYPE 2, MITOCHONDRIAL"/>
    <property type="match status" value="1"/>
</dbReference>
<proteinExistence type="predicted"/>
<feature type="region of interest" description="Disordered" evidence="1">
    <location>
        <begin position="390"/>
        <end position="454"/>
    </location>
</feature>
<feature type="compositionally biased region" description="Polar residues" evidence="1">
    <location>
        <begin position="434"/>
        <end position="446"/>
    </location>
</feature>
<organism evidence="2 3">
    <name type="scientific">Plenodomus tracheiphilus IPT5</name>
    <dbReference type="NCBI Taxonomy" id="1408161"/>
    <lineage>
        <taxon>Eukaryota</taxon>
        <taxon>Fungi</taxon>
        <taxon>Dikarya</taxon>
        <taxon>Ascomycota</taxon>
        <taxon>Pezizomycotina</taxon>
        <taxon>Dothideomycetes</taxon>
        <taxon>Pleosporomycetidae</taxon>
        <taxon>Pleosporales</taxon>
        <taxon>Pleosporineae</taxon>
        <taxon>Leptosphaeriaceae</taxon>
        <taxon>Plenodomus</taxon>
    </lineage>
</organism>
<dbReference type="PANTHER" id="PTHR28152">
    <property type="entry name" value="HYDROXYACYL-THIOESTER DEHYDRATASE TYPE 2, MITOCHONDRIAL"/>
    <property type="match status" value="1"/>
</dbReference>
<feature type="compositionally biased region" description="Basic and acidic residues" evidence="1">
    <location>
        <begin position="392"/>
        <end position="420"/>
    </location>
</feature>
<dbReference type="AlphaFoldDB" id="A0A6A7BFS6"/>
<evidence type="ECO:0000313" key="3">
    <source>
        <dbReference type="Proteomes" id="UP000799423"/>
    </source>
</evidence>
<dbReference type="InterPro" id="IPR052741">
    <property type="entry name" value="Mitochondrial_HTD2"/>
</dbReference>
<name>A0A6A7BFS6_9PLEO</name>
<sequence length="617" mass="69323">MLARTSGVTSGVCNITRSSAARQLWRQAPRRRYAVDSTNEPEWFQPLRAEMLSRDITYLHEDIVAEPENRLAHTLSGFLPSKWCTPPTTNHPNVTPGHHLIWFNPALPADQMLPDGTDASQSPGGPWVRRMWAGGSITLRPDQYYHSSGGFNIGSAVAGVERIKDVRLRGQGDAAKLFVTIERRFTRVDQAYRSYRMNRSRAASRRLVAEYLKQQLRDNEEWDDALLKEERELVFFKERPAAELEAIKAGQMAPVKYLDRPSEPELSIALTPTRSLLFRFSALTFNAHLIHLDPEYARNVEGHRNLLVHGPLSLTLMMHAISKHVSTAYPSRVVVERIDYRNLAPLYCDEEMRICATKKNTTDTGSTYDVWIEGPTGGVAVRGTVQTVARMSEYRDSQRKKAMRSEKRSKSQTGKSREGKAITPVRSTPPGEVITTSETQSSNLLPTSGDAAPAKLHRLTVQEDTTTHNSIMESTTPTLLPVPGSIVTADTCLFSVHLDAQDGQADVQDPKSFDGPHPYNKRTRTRSYRFLDPVLPLRQVRSHRPFRPSISPSSRYFIRRLTKRKTEKTSVAPIPIIRTYGASPYEAASYARFRKDGVRKVGAASIRMLVSPSDPGY</sequence>
<dbReference type="InterPro" id="IPR029069">
    <property type="entry name" value="HotDog_dom_sf"/>
</dbReference>
<evidence type="ECO:0000313" key="2">
    <source>
        <dbReference type="EMBL" id="KAF2854281.1"/>
    </source>
</evidence>
<reference evidence="2" key="1">
    <citation type="submission" date="2020-01" db="EMBL/GenBank/DDBJ databases">
        <authorList>
            <consortium name="DOE Joint Genome Institute"/>
            <person name="Haridas S."/>
            <person name="Albert R."/>
            <person name="Binder M."/>
            <person name="Bloem J."/>
            <person name="Labutti K."/>
            <person name="Salamov A."/>
            <person name="Andreopoulos B."/>
            <person name="Baker S.E."/>
            <person name="Barry K."/>
            <person name="Bills G."/>
            <person name="Bluhm B.H."/>
            <person name="Cannon C."/>
            <person name="Castanera R."/>
            <person name="Culley D.E."/>
            <person name="Daum C."/>
            <person name="Ezra D."/>
            <person name="Gonzalez J.B."/>
            <person name="Henrissat B."/>
            <person name="Kuo A."/>
            <person name="Liang C."/>
            <person name="Lipzen A."/>
            <person name="Lutzoni F."/>
            <person name="Magnuson J."/>
            <person name="Mondo S."/>
            <person name="Nolan M."/>
            <person name="Ohm R."/>
            <person name="Pangilinan J."/>
            <person name="Park H.-J."/>
            <person name="Ramirez L."/>
            <person name="Alfaro M."/>
            <person name="Sun H."/>
            <person name="Tritt A."/>
            <person name="Yoshinaga Y."/>
            <person name="Zwiers L.-H."/>
            <person name="Turgeon B.G."/>
            <person name="Goodwin S.B."/>
            <person name="Spatafora J.W."/>
            <person name="Crous P.W."/>
            <person name="Grigoriev I.V."/>
        </authorList>
    </citation>
    <scope>NUCLEOTIDE SEQUENCE</scope>
    <source>
        <strain evidence="2">IPT5</strain>
    </source>
</reference>
<dbReference type="GO" id="GO:0005739">
    <property type="term" value="C:mitochondrion"/>
    <property type="evidence" value="ECO:0007669"/>
    <property type="project" value="TreeGrafter"/>
</dbReference>
<dbReference type="OrthoDB" id="3257538at2759"/>
<accession>A0A6A7BFS6</accession>
<dbReference type="SUPFAM" id="SSF54637">
    <property type="entry name" value="Thioesterase/thiol ester dehydrase-isomerase"/>
    <property type="match status" value="1"/>
</dbReference>
<dbReference type="Proteomes" id="UP000799423">
    <property type="component" value="Unassembled WGS sequence"/>
</dbReference>